<sequence>MADLIERIRERLVLPRESLISTDAPGIPTSPAEHSPVGVR</sequence>
<reference evidence="2 3" key="1">
    <citation type="submission" date="2018-03" db="EMBL/GenBank/DDBJ databases">
        <title>Genomic Encyclopedia of Archaeal and Bacterial Type Strains, Phase II (KMG-II): from individual species to whole genera.</title>
        <authorList>
            <person name="Goeker M."/>
        </authorList>
    </citation>
    <scope>NUCLEOTIDE SEQUENCE [LARGE SCALE GENOMIC DNA]</scope>
    <source>
        <strain evidence="2 3">DSM 45312</strain>
    </source>
</reference>
<feature type="region of interest" description="Disordered" evidence="1">
    <location>
        <begin position="19"/>
        <end position="40"/>
    </location>
</feature>
<name>A0A2P8CLV6_9ACTN</name>
<evidence type="ECO:0000313" key="2">
    <source>
        <dbReference type="EMBL" id="PSK85958.1"/>
    </source>
</evidence>
<evidence type="ECO:0000313" key="3">
    <source>
        <dbReference type="Proteomes" id="UP000240542"/>
    </source>
</evidence>
<comment type="caution">
    <text evidence="2">The sequence shown here is derived from an EMBL/GenBank/DDBJ whole genome shotgun (WGS) entry which is preliminary data.</text>
</comment>
<dbReference type="EMBL" id="PYGA01000037">
    <property type="protein sequence ID" value="PSK85958.1"/>
    <property type="molecule type" value="Genomic_DNA"/>
</dbReference>
<dbReference type="AlphaFoldDB" id="A0A2P8CLV6"/>
<organism evidence="2 3">
    <name type="scientific">Murinocardiopsis flavida</name>
    <dbReference type="NCBI Taxonomy" id="645275"/>
    <lineage>
        <taxon>Bacteria</taxon>
        <taxon>Bacillati</taxon>
        <taxon>Actinomycetota</taxon>
        <taxon>Actinomycetes</taxon>
        <taxon>Streptosporangiales</taxon>
        <taxon>Nocardiopsidaceae</taxon>
        <taxon>Murinocardiopsis</taxon>
    </lineage>
</organism>
<proteinExistence type="predicted"/>
<evidence type="ECO:0000256" key="1">
    <source>
        <dbReference type="SAM" id="MobiDB-lite"/>
    </source>
</evidence>
<keyword evidence="3" id="KW-1185">Reference proteome</keyword>
<protein>
    <submittedName>
        <fullName evidence="2">Uncharacterized protein</fullName>
    </submittedName>
</protein>
<dbReference type="RefSeq" id="WP_281260780.1">
    <property type="nucleotide sequence ID" value="NZ_PYGA01000037.1"/>
</dbReference>
<accession>A0A2P8CLV6</accession>
<gene>
    <name evidence="2" type="ORF">CLV63_13717</name>
</gene>
<dbReference type="Proteomes" id="UP000240542">
    <property type="component" value="Unassembled WGS sequence"/>
</dbReference>